<evidence type="ECO:0000256" key="1">
    <source>
        <dbReference type="ARBA" id="ARBA00004651"/>
    </source>
</evidence>
<evidence type="ECO:0000256" key="7">
    <source>
        <dbReference type="ARBA" id="ARBA00024033"/>
    </source>
</evidence>
<keyword evidence="2" id="KW-1003">Cell membrane</keyword>
<evidence type="ECO:0000256" key="8">
    <source>
        <dbReference type="SAM" id="Phobius"/>
    </source>
</evidence>
<comment type="subcellular location">
    <subcellularLocation>
        <location evidence="1">Cell membrane</location>
        <topology evidence="1">Multi-pass membrane protein</topology>
    </subcellularLocation>
</comment>
<accession>A0A428MFL1</accession>
<feature type="transmembrane region" description="Helical" evidence="8">
    <location>
        <begin position="313"/>
        <end position="333"/>
    </location>
</feature>
<feature type="transmembrane region" description="Helical" evidence="8">
    <location>
        <begin position="103"/>
        <end position="125"/>
    </location>
</feature>
<keyword evidence="4 8" id="KW-0812">Transmembrane</keyword>
<evidence type="ECO:0000256" key="4">
    <source>
        <dbReference type="ARBA" id="ARBA00022692"/>
    </source>
</evidence>
<keyword evidence="3" id="KW-0808">Transferase</keyword>
<dbReference type="GO" id="GO:0016758">
    <property type="term" value="F:hexosyltransferase activity"/>
    <property type="evidence" value="ECO:0007669"/>
    <property type="project" value="InterPro"/>
</dbReference>
<sequence length="397" mass="43462">MQGQNPYDANLFFPTWRAAGAPRGEVPYNESGTHSVYPPPSLVVILPLALLPWPVASLTLVWMSAAVYVIAVVLLASFVGSSWRDVGKPLFVAFGLAFAPAQSALHVTNLACLSASLMFLAIYLLAKRLPASNRSQVPAAVFLALSICLKAALGLLLVPYLLWARAWRALAATVLIVGVATAVSLYPSLKSGSAWFDSLRFNSSVAFDNSGSSDVAETNLNRFDSIDLQIPIYSMTHHRKMTTAIGCLIGGGLLVLWFLCKDPDRSLDQHLLRMGSLFAIGLLPVYQRYYMAVLLLVPLIWALRNLELRAARWVIACCAVFLVNTEVLLQRIGLIRAIMVHHPHVANILVGPHLCWLLLGLACLLVHTLRDFSEAAVPSRGYPIGYRMDAKYSKQIL</sequence>
<feature type="transmembrane region" description="Helical" evidence="8">
    <location>
        <begin position="137"/>
        <end position="163"/>
    </location>
</feature>
<comment type="caution">
    <text evidence="9">The sequence shown here is derived from an EMBL/GenBank/DDBJ whole genome shotgun (WGS) entry which is preliminary data.</text>
</comment>
<dbReference type="EMBL" id="RSDW01000001">
    <property type="protein sequence ID" value="RSL15678.1"/>
    <property type="molecule type" value="Genomic_DNA"/>
</dbReference>
<proteinExistence type="inferred from homology"/>
<feature type="transmembrane region" description="Helical" evidence="8">
    <location>
        <begin position="279"/>
        <end position="301"/>
    </location>
</feature>
<gene>
    <name evidence="9" type="ORF">EDE15_1174</name>
</gene>
<dbReference type="Pfam" id="PF09594">
    <property type="entry name" value="GT87"/>
    <property type="match status" value="1"/>
</dbReference>
<dbReference type="GO" id="GO:0005886">
    <property type="term" value="C:plasma membrane"/>
    <property type="evidence" value="ECO:0007669"/>
    <property type="project" value="UniProtKB-SubCell"/>
</dbReference>
<dbReference type="InterPro" id="IPR018584">
    <property type="entry name" value="GT87"/>
</dbReference>
<feature type="transmembrane region" description="Helical" evidence="8">
    <location>
        <begin position="241"/>
        <end position="259"/>
    </location>
</feature>
<evidence type="ECO:0000256" key="3">
    <source>
        <dbReference type="ARBA" id="ARBA00022679"/>
    </source>
</evidence>
<feature type="transmembrane region" description="Helical" evidence="8">
    <location>
        <begin position="169"/>
        <end position="189"/>
    </location>
</feature>
<name>A0A428MFL1_9BACT</name>
<organism evidence="9 10">
    <name type="scientific">Edaphobacter aggregans</name>
    <dbReference type="NCBI Taxonomy" id="570835"/>
    <lineage>
        <taxon>Bacteria</taxon>
        <taxon>Pseudomonadati</taxon>
        <taxon>Acidobacteriota</taxon>
        <taxon>Terriglobia</taxon>
        <taxon>Terriglobales</taxon>
        <taxon>Acidobacteriaceae</taxon>
        <taxon>Edaphobacter</taxon>
    </lineage>
</organism>
<evidence type="ECO:0000313" key="9">
    <source>
        <dbReference type="EMBL" id="RSL15678.1"/>
    </source>
</evidence>
<evidence type="ECO:0000313" key="10">
    <source>
        <dbReference type="Proteomes" id="UP000269669"/>
    </source>
</evidence>
<evidence type="ECO:0000256" key="2">
    <source>
        <dbReference type="ARBA" id="ARBA00022475"/>
    </source>
</evidence>
<dbReference type="Proteomes" id="UP000269669">
    <property type="component" value="Unassembled WGS sequence"/>
</dbReference>
<dbReference type="AlphaFoldDB" id="A0A428MFL1"/>
<feature type="transmembrane region" description="Helical" evidence="8">
    <location>
        <begin position="60"/>
        <end position="83"/>
    </location>
</feature>
<evidence type="ECO:0000256" key="5">
    <source>
        <dbReference type="ARBA" id="ARBA00022989"/>
    </source>
</evidence>
<keyword evidence="10" id="KW-1185">Reference proteome</keyword>
<keyword evidence="5 8" id="KW-1133">Transmembrane helix</keyword>
<protein>
    <submittedName>
        <fullName evidence="9">Uncharacterized protein DUF2029</fullName>
    </submittedName>
</protein>
<keyword evidence="6 8" id="KW-0472">Membrane</keyword>
<feature type="transmembrane region" description="Helical" evidence="8">
    <location>
        <begin position="345"/>
        <end position="366"/>
    </location>
</feature>
<dbReference type="OrthoDB" id="9834842at2"/>
<evidence type="ECO:0000256" key="6">
    <source>
        <dbReference type="ARBA" id="ARBA00023136"/>
    </source>
</evidence>
<comment type="similarity">
    <text evidence="7">Belongs to the glycosyltransferase 87 family.</text>
</comment>
<reference evidence="9 10" key="1">
    <citation type="submission" date="2018-12" db="EMBL/GenBank/DDBJ databases">
        <title>Sequencing of bacterial isolates from soil warming experiment in Harvard Forest, Massachusetts, USA.</title>
        <authorList>
            <person name="Deangelis K."/>
        </authorList>
    </citation>
    <scope>NUCLEOTIDE SEQUENCE [LARGE SCALE GENOMIC DNA]</scope>
    <source>
        <strain evidence="9 10">EB153</strain>
    </source>
</reference>